<dbReference type="Pfam" id="PF10551">
    <property type="entry name" value="MULE"/>
    <property type="match status" value="1"/>
</dbReference>
<keyword evidence="1" id="KW-0479">Metal-binding</keyword>
<dbReference type="Pfam" id="PF04434">
    <property type="entry name" value="SWIM"/>
    <property type="match status" value="1"/>
</dbReference>
<keyword evidence="3" id="KW-0862">Zinc</keyword>
<feature type="region of interest" description="Disordered" evidence="5">
    <location>
        <begin position="106"/>
        <end position="128"/>
    </location>
</feature>
<dbReference type="EMBL" id="OIVN01001642">
    <property type="protein sequence ID" value="SPC96146.1"/>
    <property type="molecule type" value="Genomic_DNA"/>
</dbReference>
<dbReference type="Pfam" id="PF26130">
    <property type="entry name" value="PB1-like"/>
    <property type="match status" value="1"/>
</dbReference>
<dbReference type="PANTHER" id="PTHR31973:SF199">
    <property type="entry name" value="SWIM-TYPE DOMAIN-CONTAINING PROTEIN"/>
    <property type="match status" value="1"/>
</dbReference>
<organism evidence="7">
    <name type="scientific">Fagus sylvatica</name>
    <name type="common">Beechnut</name>
    <dbReference type="NCBI Taxonomy" id="28930"/>
    <lineage>
        <taxon>Eukaryota</taxon>
        <taxon>Viridiplantae</taxon>
        <taxon>Streptophyta</taxon>
        <taxon>Embryophyta</taxon>
        <taxon>Tracheophyta</taxon>
        <taxon>Spermatophyta</taxon>
        <taxon>Magnoliopsida</taxon>
        <taxon>eudicotyledons</taxon>
        <taxon>Gunneridae</taxon>
        <taxon>Pentapetalae</taxon>
        <taxon>rosids</taxon>
        <taxon>fabids</taxon>
        <taxon>Fagales</taxon>
        <taxon>Fagaceae</taxon>
        <taxon>Fagus</taxon>
    </lineage>
</organism>
<dbReference type="InterPro" id="IPR006564">
    <property type="entry name" value="Znf_PMZ"/>
</dbReference>
<dbReference type="InterPro" id="IPR007527">
    <property type="entry name" value="Znf_SWIM"/>
</dbReference>
<evidence type="ECO:0000256" key="2">
    <source>
        <dbReference type="ARBA" id="ARBA00022771"/>
    </source>
</evidence>
<evidence type="ECO:0000256" key="3">
    <source>
        <dbReference type="ARBA" id="ARBA00022833"/>
    </source>
</evidence>
<proteinExistence type="predicted"/>
<protein>
    <recommendedName>
        <fullName evidence="6">SWIM-type domain-containing protein</fullName>
    </recommendedName>
</protein>
<feature type="compositionally biased region" description="Polar residues" evidence="5">
    <location>
        <begin position="715"/>
        <end position="732"/>
    </location>
</feature>
<feature type="domain" description="SWIM-type" evidence="6">
    <location>
        <begin position="595"/>
        <end position="627"/>
    </location>
</feature>
<sequence>MDDFDFTIALYHGGKIKSNPFKYEGGEVKRYEDNNSEEMSLVEIMNMVKEFGYGWNDVLLYRVPTIPFADGLKPLKNDNDVMDMVKYVKGYNEVDVYVMSLADYEVDGGNEENGDNEGDEVEGDDHEEDSACKVHFGGSESDNNDMFDIDEVASKQVKPSAKVNLKAGVEPSKLDAFEDVGGEDKWDSEASIGLVDSSSDDEATPRYPQYRPPESFSEVKFEIEMQFATKNDVMDAIKHYSIFKSVPLKFKKNDRVRVRVKCKDGCPFELYCGKMKNEDTWQVKTLRDEHNCGKRLKNRFASSNWLGKHLVDQVRSDPKMKTALIKTEVASMFKVHISRHQASRAKSNAKELVQGTFKEQYAQLGDYCEELMRSNPYSTAILSTNRPQPHLQPLFERFYVCLDACKRGFLDGCRPFIGVDGCHLKGQYPGQLLTAVGKDGNNGVYPIAFAVVEAETKDSWTWFMTNLLKDVGKKNWTFMSDQQKGLVETFKTLMPEMDHRHCVRHLYNNFSKEHKGKLLKDCMWAAARATNMAEFKIEMEKIKKLNMKAWEWDKPIITMMEEIRLHLMGRYVKMKQMIAKYQGPICPRIQNKLEYIVDIEHKTCSCGAWDLSGIPCAHSIAALASDDHNIEDYVHTCYSAVTFAQAYGPCVYPINGPDLWPRNDREIPLPPSMEKTSGSCGVIGHNKRRCKDATDEAKKATTQANKTKRVRRKNATATGVSSSSQIEPTNGVASLSQEPPPAPQSQSSSQVTPPAPSISILQPSRTNTCDSAEAKNTIE</sequence>
<reference evidence="7" key="1">
    <citation type="submission" date="2018-02" db="EMBL/GenBank/DDBJ databases">
        <authorList>
            <person name="Cohen D.B."/>
            <person name="Kent A.D."/>
        </authorList>
    </citation>
    <scope>NUCLEOTIDE SEQUENCE</scope>
</reference>
<evidence type="ECO:0000313" key="7">
    <source>
        <dbReference type="EMBL" id="SPC96146.1"/>
    </source>
</evidence>
<accession>A0A2N9G033</accession>
<dbReference type="InterPro" id="IPR018289">
    <property type="entry name" value="MULE_transposase_dom"/>
</dbReference>
<dbReference type="SMART" id="SM00575">
    <property type="entry name" value="ZnF_PMZ"/>
    <property type="match status" value="1"/>
</dbReference>
<dbReference type="AlphaFoldDB" id="A0A2N9G033"/>
<keyword evidence="2 4" id="KW-0863">Zinc-finger</keyword>
<dbReference type="PROSITE" id="PS50966">
    <property type="entry name" value="ZF_SWIM"/>
    <property type="match status" value="1"/>
</dbReference>
<name>A0A2N9G033_FAGSY</name>
<dbReference type="PANTHER" id="PTHR31973">
    <property type="entry name" value="POLYPROTEIN, PUTATIVE-RELATED"/>
    <property type="match status" value="1"/>
</dbReference>
<dbReference type="GO" id="GO:0008270">
    <property type="term" value="F:zinc ion binding"/>
    <property type="evidence" value="ECO:0007669"/>
    <property type="project" value="UniProtKB-KW"/>
</dbReference>
<evidence type="ECO:0000256" key="5">
    <source>
        <dbReference type="SAM" id="MobiDB-lite"/>
    </source>
</evidence>
<feature type="region of interest" description="Disordered" evidence="5">
    <location>
        <begin position="188"/>
        <end position="211"/>
    </location>
</feature>
<evidence type="ECO:0000259" key="6">
    <source>
        <dbReference type="PROSITE" id="PS50966"/>
    </source>
</evidence>
<evidence type="ECO:0000256" key="1">
    <source>
        <dbReference type="ARBA" id="ARBA00022723"/>
    </source>
</evidence>
<gene>
    <name evidence="7" type="ORF">FSB_LOCUS24028</name>
</gene>
<evidence type="ECO:0000256" key="4">
    <source>
        <dbReference type="PROSITE-ProRule" id="PRU00325"/>
    </source>
</evidence>
<feature type="compositionally biased region" description="Polar residues" evidence="5">
    <location>
        <begin position="759"/>
        <end position="770"/>
    </location>
</feature>
<feature type="region of interest" description="Disordered" evidence="5">
    <location>
        <begin position="691"/>
        <end position="779"/>
    </location>
</feature>
<dbReference type="InterPro" id="IPR058594">
    <property type="entry name" value="PB1-like_dom_pln"/>
</dbReference>